<comment type="caution">
    <text evidence="1">The sequence shown here is derived from an EMBL/GenBank/DDBJ whole genome shotgun (WGS) entry which is preliminary data.</text>
</comment>
<sequence length="193" mass="21688">MGTTPTTIPAQAVWILPKEGVMKVYEIREERVHRGAQVYSRSPQEALILGGGSNNKKVPLFRKNPAEILHNRILEAHPVSIHDGYALAKPNQESDKILVVVSARAYYCLEGRDRRTGIWNFDCGTLPWCEGRDKVLMAATGPEDWFIKQDRQNVGWHDALMTMSVGDIIRVSDENGTETRAEYRSVEAGLVQI</sequence>
<evidence type="ECO:0000313" key="2">
    <source>
        <dbReference type="Proteomes" id="UP000178091"/>
    </source>
</evidence>
<gene>
    <name evidence="1" type="ORF">A3F55_02665</name>
</gene>
<evidence type="ECO:0000313" key="1">
    <source>
        <dbReference type="EMBL" id="OGC84735.1"/>
    </source>
</evidence>
<accession>A0A1F4XSS6</accession>
<dbReference type="EMBL" id="MEWW01000010">
    <property type="protein sequence ID" value="OGC84735.1"/>
    <property type="molecule type" value="Genomic_DNA"/>
</dbReference>
<organism evidence="1 2">
    <name type="scientific">Candidatus Adlerbacteria bacterium RIFCSPHIGHO2_12_FULL_53_18</name>
    <dbReference type="NCBI Taxonomy" id="1797242"/>
    <lineage>
        <taxon>Bacteria</taxon>
        <taxon>Candidatus Adleribacteriota</taxon>
    </lineage>
</organism>
<reference evidence="1 2" key="1">
    <citation type="journal article" date="2016" name="Nat. Commun.">
        <title>Thousands of microbial genomes shed light on interconnected biogeochemical processes in an aquifer system.</title>
        <authorList>
            <person name="Anantharaman K."/>
            <person name="Brown C.T."/>
            <person name="Hug L.A."/>
            <person name="Sharon I."/>
            <person name="Castelle C.J."/>
            <person name="Probst A.J."/>
            <person name="Thomas B.C."/>
            <person name="Singh A."/>
            <person name="Wilkins M.J."/>
            <person name="Karaoz U."/>
            <person name="Brodie E.L."/>
            <person name="Williams K.H."/>
            <person name="Hubbard S.S."/>
            <person name="Banfield J.F."/>
        </authorList>
    </citation>
    <scope>NUCLEOTIDE SEQUENCE [LARGE SCALE GENOMIC DNA]</scope>
</reference>
<dbReference type="AlphaFoldDB" id="A0A1F4XSS6"/>
<proteinExistence type="predicted"/>
<name>A0A1F4XSS6_9BACT</name>
<protein>
    <submittedName>
        <fullName evidence="1">Uncharacterized protein</fullName>
    </submittedName>
</protein>
<dbReference type="Proteomes" id="UP000178091">
    <property type="component" value="Unassembled WGS sequence"/>
</dbReference>